<keyword evidence="7" id="KW-1185">Reference proteome</keyword>
<dbReference type="EMBL" id="PVNK01000047">
    <property type="protein sequence ID" value="PRQ04252.1"/>
    <property type="molecule type" value="Genomic_DNA"/>
</dbReference>
<proteinExistence type="predicted"/>
<evidence type="ECO:0000256" key="2">
    <source>
        <dbReference type="ARBA" id="ARBA00022692"/>
    </source>
</evidence>
<dbReference type="InterPro" id="IPR004710">
    <property type="entry name" value="Bilac:Na_transpt"/>
</dbReference>
<organism evidence="6 7">
    <name type="scientific">Enhygromyxa salina</name>
    <dbReference type="NCBI Taxonomy" id="215803"/>
    <lineage>
        <taxon>Bacteria</taxon>
        <taxon>Pseudomonadati</taxon>
        <taxon>Myxococcota</taxon>
        <taxon>Polyangia</taxon>
        <taxon>Nannocystales</taxon>
        <taxon>Nannocystaceae</taxon>
        <taxon>Enhygromyxa</taxon>
    </lineage>
</organism>
<dbReference type="GO" id="GO:0016020">
    <property type="term" value="C:membrane"/>
    <property type="evidence" value="ECO:0007669"/>
    <property type="project" value="UniProtKB-SubCell"/>
</dbReference>
<feature type="transmembrane region" description="Helical" evidence="5">
    <location>
        <begin position="154"/>
        <end position="174"/>
    </location>
</feature>
<comment type="subcellular location">
    <subcellularLocation>
        <location evidence="1">Membrane</location>
        <topology evidence="1">Multi-pass membrane protein</topology>
    </subcellularLocation>
</comment>
<evidence type="ECO:0000256" key="5">
    <source>
        <dbReference type="SAM" id="Phobius"/>
    </source>
</evidence>
<evidence type="ECO:0000313" key="6">
    <source>
        <dbReference type="EMBL" id="PRQ04252.1"/>
    </source>
</evidence>
<sequence length="315" mass="33790">MSDLDAIKLAFDEHNLFILEIVLGFVMFGVALDLRVDDFKELVKNPKPPGIGLVAQFIVLPGLTWALSRVLLGVGMISPSMALGMILVAACPGGNVSNFITHLGGGRTTTSIGMTAVSTTASVVMTPLNIGLWGSLSADTSAILTEVALDPLDMLRAVMLMLGIPIVVGVFLATRYPNLAKRVHPPFKWLSVIFFVTFIVLAVKANSHVFVPYLPKVFGPVFIMNALALALGFWGARLSGLDEGDQRAVSIEVGIQNSGLGLILIFEFFAGLGGMAMIAAWWGIWHIIAGLSLAFWWTRRDRRRAGTGAEASRPG</sequence>
<dbReference type="AlphaFoldDB" id="A0A2S9YGT2"/>
<evidence type="ECO:0000256" key="3">
    <source>
        <dbReference type="ARBA" id="ARBA00022989"/>
    </source>
</evidence>
<dbReference type="InterPro" id="IPR002657">
    <property type="entry name" value="BilAc:Na_symport/Acr3"/>
</dbReference>
<feature type="transmembrane region" description="Helical" evidence="5">
    <location>
        <begin position="16"/>
        <end position="36"/>
    </location>
</feature>
<dbReference type="OrthoDB" id="9806785at2"/>
<dbReference type="PANTHER" id="PTHR10361:SF28">
    <property type="entry name" value="P3 PROTEIN-RELATED"/>
    <property type="match status" value="1"/>
</dbReference>
<dbReference type="Proteomes" id="UP000237968">
    <property type="component" value="Unassembled WGS sequence"/>
</dbReference>
<dbReference type="InterPro" id="IPR038770">
    <property type="entry name" value="Na+/solute_symporter_sf"/>
</dbReference>
<protein>
    <submittedName>
        <fullName evidence="6">Sodium Bile acid symporter family protein</fullName>
    </submittedName>
</protein>
<feature type="transmembrane region" description="Helical" evidence="5">
    <location>
        <begin position="248"/>
        <end position="269"/>
    </location>
</feature>
<feature type="transmembrane region" description="Helical" evidence="5">
    <location>
        <begin position="48"/>
        <end position="68"/>
    </location>
</feature>
<accession>A0A2S9YGT2</accession>
<feature type="transmembrane region" description="Helical" evidence="5">
    <location>
        <begin position="186"/>
        <end position="205"/>
    </location>
</feature>
<evidence type="ECO:0000256" key="1">
    <source>
        <dbReference type="ARBA" id="ARBA00004141"/>
    </source>
</evidence>
<evidence type="ECO:0000313" key="7">
    <source>
        <dbReference type="Proteomes" id="UP000237968"/>
    </source>
</evidence>
<reference evidence="6 7" key="1">
    <citation type="submission" date="2018-03" db="EMBL/GenBank/DDBJ databases">
        <title>Draft Genome Sequences of the Obligatory Marine Myxobacteria Enhygromyxa salina SWB005.</title>
        <authorList>
            <person name="Poehlein A."/>
            <person name="Moghaddam J.A."/>
            <person name="Harms H."/>
            <person name="Alanjari M."/>
            <person name="Koenig G.M."/>
            <person name="Daniel R."/>
            <person name="Schaeberle T.F."/>
        </authorList>
    </citation>
    <scope>NUCLEOTIDE SEQUENCE [LARGE SCALE GENOMIC DNA]</scope>
    <source>
        <strain evidence="6 7">SWB005</strain>
    </source>
</reference>
<keyword evidence="4 5" id="KW-0472">Membrane</keyword>
<dbReference type="Pfam" id="PF01758">
    <property type="entry name" value="SBF"/>
    <property type="match status" value="1"/>
</dbReference>
<keyword evidence="3 5" id="KW-1133">Transmembrane helix</keyword>
<comment type="caution">
    <text evidence="6">The sequence shown here is derived from an EMBL/GenBank/DDBJ whole genome shotgun (WGS) entry which is preliminary data.</text>
</comment>
<name>A0A2S9YGT2_9BACT</name>
<feature type="transmembrane region" description="Helical" evidence="5">
    <location>
        <begin position="275"/>
        <end position="297"/>
    </location>
</feature>
<evidence type="ECO:0000256" key="4">
    <source>
        <dbReference type="ARBA" id="ARBA00023136"/>
    </source>
</evidence>
<feature type="transmembrane region" description="Helical" evidence="5">
    <location>
        <begin position="217"/>
        <end position="236"/>
    </location>
</feature>
<dbReference type="PANTHER" id="PTHR10361">
    <property type="entry name" value="SODIUM-BILE ACID COTRANSPORTER"/>
    <property type="match status" value="1"/>
</dbReference>
<dbReference type="RefSeq" id="WP_106390337.1">
    <property type="nucleotide sequence ID" value="NZ_PVNK01000047.1"/>
</dbReference>
<feature type="transmembrane region" description="Helical" evidence="5">
    <location>
        <begin position="80"/>
        <end position="100"/>
    </location>
</feature>
<keyword evidence="2 5" id="KW-0812">Transmembrane</keyword>
<gene>
    <name evidence="6" type="ORF">ENSA5_09010</name>
</gene>
<feature type="transmembrane region" description="Helical" evidence="5">
    <location>
        <begin position="112"/>
        <end position="134"/>
    </location>
</feature>
<dbReference type="Gene3D" id="1.20.1530.20">
    <property type="match status" value="1"/>
</dbReference>